<dbReference type="EMBL" id="AOMT01000033">
    <property type="protein sequence ID" value="KDN24542.1"/>
    <property type="molecule type" value="Genomic_DNA"/>
</dbReference>
<feature type="site" description="Transition state stabilizer" evidence="9">
    <location>
        <position position="236"/>
    </location>
</feature>
<evidence type="ECO:0000313" key="11">
    <source>
        <dbReference type="EMBL" id="KDN24542.1"/>
    </source>
</evidence>
<dbReference type="Gene3D" id="3.30.420.40">
    <property type="match status" value="2"/>
</dbReference>
<sequence length="395" mass="42518">MALNNPTLVLNCGSSSLKYALISEDGEQRIEGLAEALGNADARIKHKNLDGSKVDINIPNSGAHTEALKIILGELIADHKPVAVGHRVVHGGDKFTKATIITPEVLAHIEELASLAPLHNPANAAGIHAINELFPELPQVAIFDTAFHQSMPAHAYRYAIPKNLYTEHQIRRYGFHGTSHNYVSNRASELANKGDKQGWLVAHLGNGCSATAVYDGKSLDTSMGLTPLEGLMMGTRSGDVDPSLHIHLHRTLGLSIEEVDTLLNKKSGLLGVSGVSNDMRTVEQLANEGNEDAVLALEIFAYRVAKYLASLSCALPTFTGIAFTGGVGENAVGMRAKMISHLRHFGIKMDEAKNAELLRGAEGSFHAEGSSVELWVVPTDEEFQIMSETREVLGL</sequence>
<comment type="subunit">
    <text evidence="9">Homodimer.</text>
</comment>
<gene>
    <name evidence="9" type="primary">ackA</name>
    <name evidence="11" type="ORF">MBO_08516</name>
</gene>
<evidence type="ECO:0000256" key="1">
    <source>
        <dbReference type="ARBA" id="ARBA00008748"/>
    </source>
</evidence>
<evidence type="ECO:0000256" key="8">
    <source>
        <dbReference type="ARBA" id="ARBA00022842"/>
    </source>
</evidence>
<dbReference type="HAMAP" id="MF_00020">
    <property type="entry name" value="Acetate_kinase"/>
    <property type="match status" value="1"/>
</dbReference>
<keyword evidence="2 9" id="KW-0963">Cytoplasm</keyword>
<dbReference type="CDD" id="cd24010">
    <property type="entry name" value="ASKHA_NBD_AcK_PK"/>
    <property type="match status" value="1"/>
</dbReference>
<keyword evidence="4 9" id="KW-0479">Metal-binding</keyword>
<reference evidence="11 12" key="1">
    <citation type="journal article" date="2014" name="Genome Announc.">
        <title>Draft Genome Sequence of Moraxella bovoculi Strain 237T (ATCC BAA-1259T) Isolated from a Calf with Infectious Bovine Keratoconjunctivitis.</title>
        <authorList>
            <person name="Calcutt M.J."/>
            <person name="Foecking M.F."/>
            <person name="Martin N.T."/>
            <person name="Mhlanga-Mutangadura T."/>
            <person name="Reilly T.J."/>
        </authorList>
    </citation>
    <scope>NUCLEOTIDE SEQUENCE [LARGE SCALE GENOMIC DNA]</scope>
    <source>
        <strain evidence="11 12">237</strain>
    </source>
</reference>
<comment type="subcellular location">
    <subcellularLocation>
        <location evidence="9">Cytoplasm</location>
    </subcellularLocation>
</comment>
<keyword evidence="3 9" id="KW-0808">Transferase</keyword>
<dbReference type="eggNOG" id="COG0282">
    <property type="taxonomic scope" value="Bacteria"/>
</dbReference>
<dbReference type="GO" id="GO:0008776">
    <property type="term" value="F:acetate kinase activity"/>
    <property type="evidence" value="ECO:0007669"/>
    <property type="project" value="UniProtKB-UniRule"/>
</dbReference>
<evidence type="ECO:0000313" key="12">
    <source>
        <dbReference type="Proteomes" id="UP000035860"/>
    </source>
</evidence>
<dbReference type="PRINTS" id="PR00471">
    <property type="entry name" value="ACETATEKNASE"/>
</dbReference>
<dbReference type="RefSeq" id="WP_036366708.1">
    <property type="nucleotide sequence ID" value="NZ_AOMT01000033.1"/>
</dbReference>
<evidence type="ECO:0000256" key="5">
    <source>
        <dbReference type="ARBA" id="ARBA00022741"/>
    </source>
</evidence>
<dbReference type="GO" id="GO:0000287">
    <property type="term" value="F:magnesium ion binding"/>
    <property type="evidence" value="ECO:0007669"/>
    <property type="project" value="UniProtKB-UniRule"/>
</dbReference>
<feature type="binding site" evidence="9">
    <location>
        <position position="381"/>
    </location>
    <ligand>
        <name>Mg(2+)</name>
        <dbReference type="ChEBI" id="CHEBI:18420"/>
    </ligand>
</feature>
<dbReference type="GO" id="GO:0006083">
    <property type="term" value="P:acetate metabolic process"/>
    <property type="evidence" value="ECO:0007669"/>
    <property type="project" value="TreeGrafter"/>
</dbReference>
<dbReference type="InterPro" id="IPR004372">
    <property type="entry name" value="Ac/propionate_kinase"/>
</dbReference>
<dbReference type="InterPro" id="IPR043129">
    <property type="entry name" value="ATPase_NBD"/>
</dbReference>
<comment type="pathway">
    <text evidence="9">Metabolic intermediate biosynthesis; acetyl-CoA biosynthesis; acetyl-CoA from acetate: step 1/2.</text>
</comment>
<dbReference type="PANTHER" id="PTHR21060:SF21">
    <property type="entry name" value="ACETATE KINASE"/>
    <property type="match status" value="1"/>
</dbReference>
<comment type="function">
    <text evidence="9">Catalyzes the formation of acetyl phosphate from acetate and ATP. Can also catalyze the reverse reaction.</text>
</comment>
<evidence type="ECO:0000256" key="7">
    <source>
        <dbReference type="ARBA" id="ARBA00022840"/>
    </source>
</evidence>
<dbReference type="GO" id="GO:0006085">
    <property type="term" value="P:acetyl-CoA biosynthetic process"/>
    <property type="evidence" value="ECO:0007669"/>
    <property type="project" value="UniProtKB-UniRule"/>
</dbReference>
<feature type="binding site" evidence="9">
    <location>
        <begin position="278"/>
        <end position="280"/>
    </location>
    <ligand>
        <name>ATP</name>
        <dbReference type="ChEBI" id="CHEBI:30616"/>
    </ligand>
</feature>
<comment type="catalytic activity">
    <reaction evidence="9">
        <text>acetate + ATP = acetyl phosphate + ADP</text>
        <dbReference type="Rhea" id="RHEA:11352"/>
        <dbReference type="ChEBI" id="CHEBI:22191"/>
        <dbReference type="ChEBI" id="CHEBI:30089"/>
        <dbReference type="ChEBI" id="CHEBI:30616"/>
        <dbReference type="ChEBI" id="CHEBI:456216"/>
        <dbReference type="EC" id="2.7.2.1"/>
    </reaction>
</comment>
<feature type="site" description="Transition state stabilizer" evidence="9">
    <location>
        <position position="176"/>
    </location>
</feature>
<feature type="active site" description="Proton donor/acceptor" evidence="9">
    <location>
        <position position="144"/>
    </location>
</feature>
<dbReference type="UniPathway" id="UPA00340">
    <property type="reaction ID" value="UER00458"/>
</dbReference>
<keyword evidence="6 9" id="KW-0418">Kinase</keyword>
<evidence type="ECO:0000256" key="9">
    <source>
        <dbReference type="HAMAP-Rule" id="MF_00020"/>
    </source>
</evidence>
<dbReference type="NCBIfam" id="TIGR00016">
    <property type="entry name" value="ackA"/>
    <property type="match status" value="1"/>
</dbReference>
<dbReference type="Pfam" id="PF00871">
    <property type="entry name" value="Acetate_kinase"/>
    <property type="match status" value="1"/>
</dbReference>
<evidence type="ECO:0000256" key="10">
    <source>
        <dbReference type="RuleBase" id="RU003835"/>
    </source>
</evidence>
<comment type="caution">
    <text evidence="11">The sequence shown here is derived from an EMBL/GenBank/DDBJ whole genome shotgun (WGS) entry which is preliminary data.</text>
</comment>
<feature type="binding site" evidence="9">
    <location>
        <position position="11"/>
    </location>
    <ligand>
        <name>Mg(2+)</name>
        <dbReference type="ChEBI" id="CHEBI:18420"/>
    </ligand>
</feature>
<organism evidence="11 12">
    <name type="scientific">Moraxella bovoculi 237</name>
    <dbReference type="NCBI Taxonomy" id="743974"/>
    <lineage>
        <taxon>Bacteria</taxon>
        <taxon>Pseudomonadati</taxon>
        <taxon>Pseudomonadota</taxon>
        <taxon>Gammaproteobacteria</taxon>
        <taxon>Moraxellales</taxon>
        <taxon>Moraxellaceae</taxon>
        <taxon>Moraxella</taxon>
    </lineage>
</organism>
<feature type="binding site" evidence="9">
    <location>
        <position position="18"/>
    </location>
    <ligand>
        <name>ATP</name>
        <dbReference type="ChEBI" id="CHEBI:30616"/>
    </ligand>
</feature>
<evidence type="ECO:0000256" key="4">
    <source>
        <dbReference type="ARBA" id="ARBA00022723"/>
    </source>
</evidence>
<dbReference type="OrthoDB" id="9802453at2"/>
<accession>A0A066UF75</accession>
<dbReference type="PROSITE" id="PS01075">
    <property type="entry name" value="ACETATE_KINASE_1"/>
    <property type="match status" value="1"/>
</dbReference>
<proteinExistence type="inferred from homology"/>
<dbReference type="GO" id="GO:0005829">
    <property type="term" value="C:cytosol"/>
    <property type="evidence" value="ECO:0007669"/>
    <property type="project" value="TreeGrafter"/>
</dbReference>
<feature type="binding site" evidence="9">
    <location>
        <begin position="326"/>
        <end position="330"/>
    </location>
    <ligand>
        <name>ATP</name>
        <dbReference type="ChEBI" id="CHEBI:30616"/>
    </ligand>
</feature>
<dbReference type="PANTHER" id="PTHR21060">
    <property type="entry name" value="ACETATE KINASE"/>
    <property type="match status" value="1"/>
</dbReference>
<dbReference type="EC" id="2.7.2.1" evidence="9"/>
<dbReference type="Proteomes" id="UP000035860">
    <property type="component" value="Unassembled WGS sequence"/>
</dbReference>
<comment type="similarity">
    <text evidence="1 9 10">Belongs to the acetokinase family.</text>
</comment>
<evidence type="ECO:0000256" key="6">
    <source>
        <dbReference type="ARBA" id="ARBA00022777"/>
    </source>
</evidence>
<keyword evidence="5 9" id="KW-0547">Nucleotide-binding</keyword>
<dbReference type="InterPro" id="IPR000890">
    <property type="entry name" value="Aliphatic_acid_kin_short-chain"/>
</dbReference>
<dbReference type="SUPFAM" id="SSF53067">
    <property type="entry name" value="Actin-like ATPase domain"/>
    <property type="match status" value="2"/>
</dbReference>
<dbReference type="AlphaFoldDB" id="A0A066UF75"/>
<dbReference type="InterPro" id="IPR023865">
    <property type="entry name" value="Aliphatic_acid_kinase_CS"/>
</dbReference>
<dbReference type="PIRSF" id="PIRSF000722">
    <property type="entry name" value="Acetate_prop_kin"/>
    <property type="match status" value="1"/>
</dbReference>
<feature type="binding site" evidence="9">
    <location>
        <begin position="203"/>
        <end position="207"/>
    </location>
    <ligand>
        <name>ATP</name>
        <dbReference type="ChEBI" id="CHEBI:30616"/>
    </ligand>
</feature>
<feature type="binding site" evidence="9">
    <location>
        <position position="87"/>
    </location>
    <ligand>
        <name>substrate</name>
    </ligand>
</feature>
<evidence type="ECO:0000256" key="2">
    <source>
        <dbReference type="ARBA" id="ARBA00022490"/>
    </source>
</evidence>
<keyword evidence="8 9" id="KW-0460">Magnesium</keyword>
<keyword evidence="12" id="KW-1185">Reference proteome</keyword>
<dbReference type="GO" id="GO:0005524">
    <property type="term" value="F:ATP binding"/>
    <property type="evidence" value="ECO:0007669"/>
    <property type="project" value="UniProtKB-KW"/>
</dbReference>
<name>A0A066UF75_9GAMM</name>
<keyword evidence="7 9" id="KW-0067">ATP-binding</keyword>
<comment type="cofactor">
    <cofactor evidence="9">
        <name>Mg(2+)</name>
        <dbReference type="ChEBI" id="CHEBI:18420"/>
    </cofactor>
    <cofactor evidence="9">
        <name>Mn(2+)</name>
        <dbReference type="ChEBI" id="CHEBI:29035"/>
    </cofactor>
    <text evidence="9">Mg(2+). Can also accept Mn(2+).</text>
</comment>
<evidence type="ECO:0000256" key="3">
    <source>
        <dbReference type="ARBA" id="ARBA00022679"/>
    </source>
</evidence>
<protein>
    <recommendedName>
        <fullName evidence="9">Acetate kinase</fullName>
        <ecNumber evidence="9">2.7.2.1</ecNumber>
    </recommendedName>
    <alternativeName>
        <fullName evidence="9">Acetokinase</fullName>
    </alternativeName>
</protein>